<dbReference type="PANTHER" id="PTHR11266:SF80">
    <property type="entry name" value="PEROXISOMAL MEMBRANE PROTEIN 2"/>
    <property type="match status" value="1"/>
</dbReference>
<dbReference type="PANTHER" id="PTHR11266">
    <property type="entry name" value="PEROXISOMAL MEMBRANE PROTEIN 2, PXMP2 MPV17"/>
    <property type="match status" value="1"/>
</dbReference>
<evidence type="ECO:0000256" key="4">
    <source>
        <dbReference type="ARBA" id="ARBA00022989"/>
    </source>
</evidence>
<organism evidence="7 8">
    <name type="scientific">Nitzschia inconspicua</name>
    <dbReference type="NCBI Taxonomy" id="303405"/>
    <lineage>
        <taxon>Eukaryota</taxon>
        <taxon>Sar</taxon>
        <taxon>Stramenopiles</taxon>
        <taxon>Ochrophyta</taxon>
        <taxon>Bacillariophyta</taxon>
        <taxon>Bacillariophyceae</taxon>
        <taxon>Bacillariophycidae</taxon>
        <taxon>Bacillariales</taxon>
        <taxon>Bacillariaceae</taxon>
        <taxon>Nitzschia</taxon>
    </lineage>
</organism>
<keyword evidence="3" id="KW-0812">Transmembrane</keyword>
<dbReference type="GO" id="GO:0005737">
    <property type="term" value="C:cytoplasm"/>
    <property type="evidence" value="ECO:0007669"/>
    <property type="project" value="TreeGrafter"/>
</dbReference>
<proteinExistence type="inferred from homology"/>
<evidence type="ECO:0000313" key="7">
    <source>
        <dbReference type="EMBL" id="KAG7371927.1"/>
    </source>
</evidence>
<dbReference type="GO" id="GO:0016020">
    <property type="term" value="C:membrane"/>
    <property type="evidence" value="ECO:0007669"/>
    <property type="project" value="UniProtKB-SubCell"/>
</dbReference>
<evidence type="ECO:0000256" key="5">
    <source>
        <dbReference type="ARBA" id="ARBA00023136"/>
    </source>
</evidence>
<dbReference type="AlphaFoldDB" id="A0A9K3M132"/>
<reference evidence="7" key="1">
    <citation type="journal article" date="2021" name="Sci. Rep.">
        <title>Diploid genomic architecture of Nitzschia inconspicua, an elite biomass production diatom.</title>
        <authorList>
            <person name="Oliver A."/>
            <person name="Podell S."/>
            <person name="Pinowska A."/>
            <person name="Traller J.C."/>
            <person name="Smith S.R."/>
            <person name="McClure R."/>
            <person name="Beliaev A."/>
            <person name="Bohutskyi P."/>
            <person name="Hill E.A."/>
            <person name="Rabines A."/>
            <person name="Zheng H."/>
            <person name="Allen L.Z."/>
            <person name="Kuo A."/>
            <person name="Grigoriev I.V."/>
            <person name="Allen A.E."/>
            <person name="Hazlebeck D."/>
            <person name="Allen E.E."/>
        </authorList>
    </citation>
    <scope>NUCLEOTIDE SEQUENCE</scope>
    <source>
        <strain evidence="7">Hildebrandi</strain>
    </source>
</reference>
<keyword evidence="5" id="KW-0472">Membrane</keyword>
<evidence type="ECO:0000256" key="6">
    <source>
        <dbReference type="RuleBase" id="RU363053"/>
    </source>
</evidence>
<keyword evidence="8" id="KW-1185">Reference proteome</keyword>
<evidence type="ECO:0000256" key="2">
    <source>
        <dbReference type="ARBA" id="ARBA00006824"/>
    </source>
</evidence>
<sequence length="284" mass="32177">MAPAVPEPPSLRLPLHHHFEIVDDESLQLIVADESPEKVKTKYQYCSFDDTVSTSVMSSYGELSDEDTTVMAPETVTTAASALEPYTPTPCYKRLWNAYYNNLQRNPLVVKSITAFILLLLADLMAQGVEHLRGISEIRHGQEDAILLPVNLLRSLRFGVFGFLGAPWTHYYYHWLDTVLPPTSNPWTWTTFVKVAVDQGIQAPAMLGLIISGLAFMEGRGWNGIANDMKQQYAEALIQNWKLWIPATVINIAFVQPELRVLYDNLVFFIWTIYLSMILNEVQP</sequence>
<comment type="similarity">
    <text evidence="2 6">Belongs to the peroxisomal membrane protein PXMP2/4 family.</text>
</comment>
<evidence type="ECO:0000256" key="1">
    <source>
        <dbReference type="ARBA" id="ARBA00004141"/>
    </source>
</evidence>
<dbReference type="OrthoDB" id="430207at2759"/>
<protein>
    <submittedName>
        <fullName evidence="7">Mpv17 / PMP22 family protein</fullName>
    </submittedName>
</protein>
<comment type="caution">
    <text evidence="7">The sequence shown here is derived from an EMBL/GenBank/DDBJ whole genome shotgun (WGS) entry which is preliminary data.</text>
</comment>
<evidence type="ECO:0000256" key="3">
    <source>
        <dbReference type="ARBA" id="ARBA00022692"/>
    </source>
</evidence>
<accession>A0A9K3M132</accession>
<name>A0A9K3M132_9STRA</name>
<dbReference type="Proteomes" id="UP000693970">
    <property type="component" value="Unassembled WGS sequence"/>
</dbReference>
<dbReference type="Pfam" id="PF04117">
    <property type="entry name" value="Mpv17_PMP22"/>
    <property type="match status" value="1"/>
</dbReference>
<dbReference type="InterPro" id="IPR007248">
    <property type="entry name" value="Mpv17_PMP22"/>
</dbReference>
<evidence type="ECO:0000313" key="8">
    <source>
        <dbReference type="Proteomes" id="UP000693970"/>
    </source>
</evidence>
<dbReference type="EMBL" id="JAGRRH010000003">
    <property type="protein sequence ID" value="KAG7371927.1"/>
    <property type="molecule type" value="Genomic_DNA"/>
</dbReference>
<keyword evidence="4" id="KW-1133">Transmembrane helix</keyword>
<reference evidence="7" key="2">
    <citation type="submission" date="2021-04" db="EMBL/GenBank/DDBJ databases">
        <authorList>
            <person name="Podell S."/>
        </authorList>
    </citation>
    <scope>NUCLEOTIDE SEQUENCE</scope>
    <source>
        <strain evidence="7">Hildebrandi</strain>
    </source>
</reference>
<comment type="subcellular location">
    <subcellularLocation>
        <location evidence="1">Membrane</location>
        <topology evidence="1">Multi-pass membrane protein</topology>
    </subcellularLocation>
</comment>
<gene>
    <name evidence="7" type="ORF">IV203_018069</name>
</gene>